<feature type="transmembrane region" description="Helical" evidence="1">
    <location>
        <begin position="83"/>
        <end position="109"/>
    </location>
</feature>
<sequence>MTATQGNLAGLSRFIFRAPTWYTSLAFALLIAAMTGIVAFDSRFILDDAWQGVFLIGLPTSIASAVTPWVDRQLGGQLTPNRATLLAVICELITIAMLTVAGLIAISTVRLGQNFVFDVLLVALASIFAFRLLILMAVSRHSLLKAAIPASVQTVTAAGLLAIYSGATAFILEDPMLREYLSRPEEVPPQVQGFIPEDFIILAVICVIYALAVWLFLVVIDQPWRSSLGVSALDFLRGFIGHIAEGTRELEEFFEDIGEEAVVPVTLLSVRRPSGEEKARFLLPMIHPGPMGEIGGGNLPRRVAESADGLAFPPHATAGHDFNLVTEREVDKILSTAETAYQNIEYDGHATAGHQVTEGEATLTGQAFGSDALIVNTYAPGCADDVEYAVGLSAMSEARADGLDDVLLVDAHNCNDGLEGDDLGHVVPGSQRSFDMLHGAGQLGSLLTDAETGQLRCGIAWDATPWEPEDGIGPLGIRVCVFEVNDQRTAYVLIDGNNMEPGLRQRIIDAVSGVDMIEVMTSDTHIVNTVEAENQVGQAIPEKEIVALIEDLVDRAVADLEPVEAGMASEQVTVTVFGNDRTETLASTANAMVSMGGALAAAFILVVMAISVLIFLLT</sequence>
<evidence type="ECO:0000313" key="4">
    <source>
        <dbReference type="Proteomes" id="UP000182573"/>
    </source>
</evidence>
<feature type="transmembrane region" description="Helical" evidence="1">
    <location>
        <begin position="199"/>
        <end position="220"/>
    </location>
</feature>
<feature type="domain" description="DUF2070" evidence="2">
    <location>
        <begin position="9"/>
        <end position="610"/>
    </location>
</feature>
<evidence type="ECO:0000259" key="2">
    <source>
        <dbReference type="Pfam" id="PF09843"/>
    </source>
</evidence>
<keyword evidence="1" id="KW-0812">Transmembrane</keyword>
<dbReference type="AlphaFoldDB" id="A0A1H2V433"/>
<evidence type="ECO:0000313" key="3">
    <source>
        <dbReference type="EMBL" id="SDW63096.1"/>
    </source>
</evidence>
<dbReference type="STRING" id="28442.SAMN05443574_105117"/>
<feature type="transmembrane region" description="Helical" evidence="1">
    <location>
        <begin position="150"/>
        <end position="172"/>
    </location>
</feature>
<evidence type="ECO:0000256" key="1">
    <source>
        <dbReference type="SAM" id="Phobius"/>
    </source>
</evidence>
<name>A0A1H2V433_HALVA</name>
<dbReference type="Proteomes" id="UP000182573">
    <property type="component" value="Unassembled WGS sequence"/>
</dbReference>
<accession>A0A1H2V433</accession>
<reference evidence="3 4" key="1">
    <citation type="submission" date="2016-10" db="EMBL/GenBank/DDBJ databases">
        <authorList>
            <person name="de Groot N.N."/>
        </authorList>
    </citation>
    <scope>NUCLEOTIDE SEQUENCE [LARGE SCALE GENOMIC DNA]</scope>
    <source>
        <strain evidence="3 4">DSM 3756</strain>
    </source>
</reference>
<keyword evidence="1" id="KW-0472">Membrane</keyword>
<feature type="transmembrane region" description="Helical" evidence="1">
    <location>
        <begin position="52"/>
        <end position="71"/>
    </location>
</feature>
<feature type="transmembrane region" description="Helical" evidence="1">
    <location>
        <begin position="21"/>
        <end position="40"/>
    </location>
</feature>
<dbReference type="Pfam" id="PF09843">
    <property type="entry name" value="DUF2070"/>
    <property type="match status" value="1"/>
</dbReference>
<dbReference type="RefSeq" id="WP_049919743.1">
    <property type="nucleotide sequence ID" value="NZ_FNOF01000005.1"/>
</dbReference>
<dbReference type="InterPro" id="IPR019204">
    <property type="entry name" value="DUF2070_membrane"/>
</dbReference>
<dbReference type="EMBL" id="FNOF01000005">
    <property type="protein sequence ID" value="SDW63096.1"/>
    <property type="molecule type" value="Genomic_DNA"/>
</dbReference>
<feature type="transmembrane region" description="Helical" evidence="1">
    <location>
        <begin position="597"/>
        <end position="617"/>
    </location>
</feature>
<organism evidence="3 4">
    <name type="scientific">Haloarcula vallismortis</name>
    <name type="common">Halobacterium vallismortis</name>
    <dbReference type="NCBI Taxonomy" id="28442"/>
    <lineage>
        <taxon>Archaea</taxon>
        <taxon>Methanobacteriati</taxon>
        <taxon>Methanobacteriota</taxon>
        <taxon>Stenosarchaea group</taxon>
        <taxon>Halobacteria</taxon>
        <taxon>Halobacteriales</taxon>
        <taxon>Haloarculaceae</taxon>
        <taxon>Haloarcula</taxon>
    </lineage>
</organism>
<keyword evidence="1" id="KW-1133">Transmembrane helix</keyword>
<feature type="transmembrane region" description="Helical" evidence="1">
    <location>
        <begin position="115"/>
        <end position="138"/>
    </location>
</feature>
<protein>
    <submittedName>
        <fullName evidence="3">Putative membrane protein</fullName>
    </submittedName>
</protein>
<gene>
    <name evidence="3" type="ORF">SAMN05443574_105117</name>
</gene>
<proteinExistence type="predicted"/>